<dbReference type="Pfam" id="PF08921">
    <property type="entry name" value="DUF1904"/>
    <property type="match status" value="1"/>
</dbReference>
<accession>A0AAD1FNI6</accession>
<protein>
    <submittedName>
        <fullName evidence="1">Uncharacterized protein</fullName>
    </submittedName>
</protein>
<name>A0AAD1FNI6_PHODP</name>
<proteinExistence type="predicted"/>
<dbReference type="SUPFAM" id="SSF55331">
    <property type="entry name" value="Tautomerase/MIF"/>
    <property type="match status" value="1"/>
</dbReference>
<dbReference type="InterPro" id="IPR015017">
    <property type="entry name" value="DUF1904"/>
</dbReference>
<dbReference type="EMBL" id="AP018045">
    <property type="protein sequence ID" value="BAX53973.1"/>
    <property type="molecule type" value="Genomic_DNA"/>
</dbReference>
<dbReference type="InterPro" id="IPR014347">
    <property type="entry name" value="Tautomerase/MIF_sf"/>
</dbReference>
<organism evidence="1 2">
    <name type="scientific">Photobacterium damsela subsp. piscicida</name>
    <name type="common">Pasteurella piscicida</name>
    <dbReference type="NCBI Taxonomy" id="38294"/>
    <lineage>
        <taxon>Bacteria</taxon>
        <taxon>Pseudomonadati</taxon>
        <taxon>Pseudomonadota</taxon>
        <taxon>Gammaproteobacteria</taxon>
        <taxon>Vibrionales</taxon>
        <taxon>Vibrionaceae</taxon>
        <taxon>Photobacterium</taxon>
    </lineage>
</organism>
<gene>
    <name evidence="1" type="ORF">PDPUS_1_02599</name>
</gene>
<evidence type="ECO:0000313" key="2">
    <source>
        <dbReference type="Proteomes" id="UP000218676"/>
    </source>
</evidence>
<dbReference type="Proteomes" id="UP000218676">
    <property type="component" value="Chromosome 1"/>
</dbReference>
<dbReference type="Gene3D" id="3.30.429.10">
    <property type="entry name" value="Macrophage Migration Inhibitory Factor"/>
    <property type="match status" value="1"/>
</dbReference>
<sequence length="38" mass="4464">MPHLRFRAIDFDTVKALSTELVDELQPLMDCPREDFTL</sequence>
<dbReference type="AlphaFoldDB" id="A0AAD1FNI6"/>
<reference evidence="2" key="1">
    <citation type="submission" date="2017-05" db="EMBL/GenBank/DDBJ databases">
        <title>Whole genome sequence of fish pathogenic bacteria, Photobacterium damselae subsp. piscicida, strain 91-197, isolated from hybrid striped bass (Morone sp.) in USA.</title>
        <authorList>
            <person name="Teru Y."/>
            <person name="Hikima J."/>
            <person name="Kono T."/>
            <person name="Sakai M."/>
            <person name="Takano T."/>
            <person name="Hawke J.P."/>
            <person name="Takeyama H."/>
            <person name="Aoki T."/>
        </authorList>
    </citation>
    <scope>NUCLEOTIDE SEQUENCE [LARGE SCALE GENOMIC DNA]</scope>
    <source>
        <strain evidence="2">91-197</strain>
    </source>
</reference>
<evidence type="ECO:0000313" key="1">
    <source>
        <dbReference type="EMBL" id="BAX53973.1"/>
    </source>
</evidence>